<name>A0A7W4VJD2_9HYPH</name>
<reference evidence="1 2" key="1">
    <citation type="submission" date="2020-08" db="EMBL/GenBank/DDBJ databases">
        <title>The Agave Microbiome: Exploring the role of microbial communities in plant adaptations to desert environments.</title>
        <authorList>
            <person name="Partida-Martinez L.P."/>
        </authorList>
    </citation>
    <scope>NUCLEOTIDE SEQUENCE [LARGE SCALE GENOMIC DNA]</scope>
    <source>
        <strain evidence="1 2">AT3.9</strain>
    </source>
</reference>
<keyword evidence="2" id="KW-1185">Reference proteome</keyword>
<proteinExistence type="predicted"/>
<evidence type="ECO:0000313" key="2">
    <source>
        <dbReference type="Proteomes" id="UP000532010"/>
    </source>
</evidence>
<dbReference type="RefSeq" id="WP_183447181.1">
    <property type="nucleotide sequence ID" value="NZ_JACHWB010000001.1"/>
</dbReference>
<organism evidence="1 2">
    <name type="scientific">Microvirga lupini</name>
    <dbReference type="NCBI Taxonomy" id="420324"/>
    <lineage>
        <taxon>Bacteria</taxon>
        <taxon>Pseudomonadati</taxon>
        <taxon>Pseudomonadota</taxon>
        <taxon>Alphaproteobacteria</taxon>
        <taxon>Hyphomicrobiales</taxon>
        <taxon>Methylobacteriaceae</taxon>
        <taxon>Microvirga</taxon>
    </lineage>
</organism>
<dbReference type="AlphaFoldDB" id="A0A7W4VJD2"/>
<accession>A0A7W4VJD2</accession>
<protein>
    <submittedName>
        <fullName evidence="1">Uncharacterized protein</fullName>
    </submittedName>
</protein>
<dbReference type="EMBL" id="JACHWB010000001">
    <property type="protein sequence ID" value="MBB3017687.1"/>
    <property type="molecule type" value="Genomic_DNA"/>
</dbReference>
<evidence type="ECO:0000313" key="1">
    <source>
        <dbReference type="EMBL" id="MBB3017687.1"/>
    </source>
</evidence>
<sequence>MSIIEQIAGRLFAIEMLRSVDGMPKSMFADGGGLDTVARNLEATAARYPADYAAGIRQVTGQVLAKLAAGGGK</sequence>
<gene>
    <name evidence="1" type="ORF">FHR70_000727</name>
</gene>
<comment type="caution">
    <text evidence="1">The sequence shown here is derived from an EMBL/GenBank/DDBJ whole genome shotgun (WGS) entry which is preliminary data.</text>
</comment>
<dbReference type="Proteomes" id="UP000532010">
    <property type="component" value="Unassembled WGS sequence"/>
</dbReference>